<evidence type="ECO:0000259" key="1">
    <source>
        <dbReference type="SMART" id="SM00900"/>
    </source>
</evidence>
<dbReference type="SMART" id="SM00900">
    <property type="entry name" value="FMN_bind"/>
    <property type="match status" value="1"/>
</dbReference>
<dbReference type="Pfam" id="PF04205">
    <property type="entry name" value="FMN_bind"/>
    <property type="match status" value="1"/>
</dbReference>
<accession>A0A645HRD2</accession>
<reference evidence="2" key="1">
    <citation type="submission" date="2019-08" db="EMBL/GenBank/DDBJ databases">
        <authorList>
            <person name="Kucharzyk K."/>
            <person name="Murdoch R.W."/>
            <person name="Higgins S."/>
            <person name="Loffler F."/>
        </authorList>
    </citation>
    <scope>NUCLEOTIDE SEQUENCE</scope>
</reference>
<dbReference type="InterPro" id="IPR007329">
    <property type="entry name" value="FMN-bd"/>
</dbReference>
<proteinExistence type="predicted"/>
<comment type="caution">
    <text evidence="2">The sequence shown here is derived from an EMBL/GenBank/DDBJ whole genome shotgun (WGS) entry which is preliminary data.</text>
</comment>
<name>A0A645HRD2_9ZZZZ</name>
<organism evidence="2">
    <name type="scientific">bioreactor metagenome</name>
    <dbReference type="NCBI Taxonomy" id="1076179"/>
    <lineage>
        <taxon>unclassified sequences</taxon>
        <taxon>metagenomes</taxon>
        <taxon>ecological metagenomes</taxon>
    </lineage>
</organism>
<dbReference type="EMBL" id="VSSQ01098768">
    <property type="protein sequence ID" value="MPN41605.1"/>
    <property type="molecule type" value="Genomic_DNA"/>
</dbReference>
<dbReference type="AlphaFoldDB" id="A0A645HRD2"/>
<evidence type="ECO:0000313" key="2">
    <source>
        <dbReference type="EMBL" id="MPN41605.1"/>
    </source>
</evidence>
<sequence length="131" mass="13519">MPKPQPVAPGGQAVAAPAGSGQVFSTFKSDIGGRLDVPLGPNQYLGRSNAGMGAEMVVRLTVDDAGAIRDIEIVSQSETGQIAGEALKKLPEEMIARNTYDVDAVSGASVSSRALKDAVKDALSQVPARQQ</sequence>
<dbReference type="GO" id="GO:0010181">
    <property type="term" value="F:FMN binding"/>
    <property type="evidence" value="ECO:0007669"/>
    <property type="project" value="InterPro"/>
</dbReference>
<gene>
    <name evidence="2" type="ORF">SDC9_189159</name>
</gene>
<feature type="domain" description="FMN-binding" evidence="1">
    <location>
        <begin position="51"/>
        <end position="126"/>
    </location>
</feature>
<dbReference type="Gene3D" id="3.90.1010.20">
    <property type="match status" value="1"/>
</dbReference>
<protein>
    <recommendedName>
        <fullName evidence="1">FMN-binding domain-containing protein</fullName>
    </recommendedName>
</protein>
<dbReference type="GO" id="GO:0016020">
    <property type="term" value="C:membrane"/>
    <property type="evidence" value="ECO:0007669"/>
    <property type="project" value="InterPro"/>
</dbReference>